<evidence type="ECO:0000313" key="5">
    <source>
        <dbReference type="Proteomes" id="UP000698173"/>
    </source>
</evidence>
<dbReference type="PANTHER" id="PTHR43308:SF5">
    <property type="entry name" value="S-LAYER PROTEIN _ PEPTIDOGLYCAN ENDO-BETA-N-ACETYLGLUCOSAMINIDASE"/>
    <property type="match status" value="1"/>
</dbReference>
<dbReference type="AlphaFoldDB" id="A0A921G1A5"/>
<dbReference type="Pfam" id="PF00395">
    <property type="entry name" value="SLH"/>
    <property type="match status" value="3"/>
</dbReference>
<evidence type="ECO:0000256" key="1">
    <source>
        <dbReference type="SAM" id="MobiDB-lite"/>
    </source>
</evidence>
<evidence type="ECO:0000313" key="4">
    <source>
        <dbReference type="EMBL" id="HJF33650.1"/>
    </source>
</evidence>
<dbReference type="Proteomes" id="UP000698173">
    <property type="component" value="Unassembled WGS sequence"/>
</dbReference>
<comment type="caution">
    <text evidence="4">The sequence shown here is derived from an EMBL/GenBank/DDBJ whole genome shotgun (WGS) entry which is preliminary data.</text>
</comment>
<feature type="compositionally biased region" description="Polar residues" evidence="1">
    <location>
        <begin position="200"/>
        <end position="211"/>
    </location>
</feature>
<feature type="region of interest" description="Disordered" evidence="1">
    <location>
        <begin position="200"/>
        <end position="228"/>
    </location>
</feature>
<gene>
    <name evidence="4" type="ORF">K8V56_17945</name>
</gene>
<proteinExistence type="predicted"/>
<organism evidence="4 5">
    <name type="scientific">Sporosarcina psychrophila</name>
    <name type="common">Bacillus psychrophilus</name>
    <dbReference type="NCBI Taxonomy" id="1476"/>
    <lineage>
        <taxon>Bacteria</taxon>
        <taxon>Bacillati</taxon>
        <taxon>Bacillota</taxon>
        <taxon>Bacilli</taxon>
        <taxon>Bacillales</taxon>
        <taxon>Caryophanaceae</taxon>
        <taxon>Sporosarcina</taxon>
    </lineage>
</organism>
<dbReference type="PANTHER" id="PTHR43308">
    <property type="entry name" value="OUTER MEMBRANE PROTEIN ALPHA-RELATED"/>
    <property type="match status" value="1"/>
</dbReference>
<feature type="signal peptide" evidence="2">
    <location>
        <begin position="1"/>
        <end position="23"/>
    </location>
</feature>
<dbReference type="InterPro" id="IPR051465">
    <property type="entry name" value="Cell_Envelope_Struct_Comp"/>
</dbReference>
<dbReference type="PROSITE" id="PS51272">
    <property type="entry name" value="SLH"/>
    <property type="match status" value="3"/>
</dbReference>
<reference evidence="4" key="2">
    <citation type="submission" date="2021-09" db="EMBL/GenBank/DDBJ databases">
        <authorList>
            <person name="Gilroy R."/>
        </authorList>
    </citation>
    <scope>NUCLEOTIDE SEQUENCE</scope>
    <source>
        <strain evidence="4">CHK171-7178</strain>
    </source>
</reference>
<feature type="chain" id="PRO_5039555973" evidence="2">
    <location>
        <begin position="24"/>
        <end position="364"/>
    </location>
</feature>
<sequence length="364" mass="40773">MKKILSLFLALILMVSLVPQAKAANADFQDVPKSHPNYADVMFLLDRGVISSGRYFGVHNEVTRDDVAVMVAKAVGLDGKRTKTKFKDIPESWHSSGYINSAVEAGIINGYPDGTFKPGNQVTRGHMAAFIANAFKLTEQADISFKDVPKGSTSYVSVRKLIYSNITSGYPDGIFRPNETLSKAHIAAFLARAIRNQENPSIKQPVVNNPGKQPESKPPTKQPKVEKGVTRGINFKMNVSQVEKAESAKLISKVSDSKAAVLKYETDKYGFYNHLNYYFENGKMAFIVYDFLPDKNSYHTYNEMGYVHDRFHKGIQKELGADYTFVSSKYTALYSTWEKDNYSALLSVNDKNLYTSAQLIFYPK</sequence>
<keyword evidence="2" id="KW-0732">Signal</keyword>
<feature type="domain" description="SLH" evidence="3">
    <location>
        <begin position="82"/>
        <end position="145"/>
    </location>
</feature>
<feature type="domain" description="SLH" evidence="3">
    <location>
        <begin position="24"/>
        <end position="81"/>
    </location>
</feature>
<evidence type="ECO:0000259" key="3">
    <source>
        <dbReference type="PROSITE" id="PS51272"/>
    </source>
</evidence>
<protein>
    <submittedName>
        <fullName evidence="4">S-layer homology domain-containing protein</fullName>
    </submittedName>
</protein>
<name>A0A921G1A5_SPOPS</name>
<accession>A0A921G1A5</accession>
<dbReference type="EMBL" id="DYWT01000274">
    <property type="protein sequence ID" value="HJF33650.1"/>
    <property type="molecule type" value="Genomic_DNA"/>
</dbReference>
<evidence type="ECO:0000256" key="2">
    <source>
        <dbReference type="SAM" id="SignalP"/>
    </source>
</evidence>
<feature type="domain" description="SLH" evidence="3">
    <location>
        <begin position="146"/>
        <end position="204"/>
    </location>
</feature>
<reference evidence="4" key="1">
    <citation type="journal article" date="2021" name="PeerJ">
        <title>Extensive microbial diversity within the chicken gut microbiome revealed by metagenomics and culture.</title>
        <authorList>
            <person name="Gilroy R."/>
            <person name="Ravi A."/>
            <person name="Getino M."/>
            <person name="Pursley I."/>
            <person name="Horton D.L."/>
            <person name="Alikhan N.F."/>
            <person name="Baker D."/>
            <person name="Gharbi K."/>
            <person name="Hall N."/>
            <person name="Watson M."/>
            <person name="Adriaenssens E.M."/>
            <person name="Foster-Nyarko E."/>
            <person name="Jarju S."/>
            <person name="Secka A."/>
            <person name="Antonio M."/>
            <person name="Oren A."/>
            <person name="Chaudhuri R.R."/>
            <person name="La Ragione R."/>
            <person name="Hildebrand F."/>
            <person name="Pallen M.J."/>
        </authorList>
    </citation>
    <scope>NUCLEOTIDE SEQUENCE</scope>
    <source>
        <strain evidence="4">CHK171-7178</strain>
    </source>
</reference>
<dbReference type="InterPro" id="IPR001119">
    <property type="entry name" value="SLH_dom"/>
</dbReference>